<keyword evidence="5" id="KW-0143">Chaperone</keyword>
<dbReference type="InterPro" id="IPR036747">
    <property type="entry name" value="ASF1-like_sf"/>
</dbReference>
<dbReference type="PANTHER" id="PTHR12040">
    <property type="entry name" value="ANTI-SILENCING PROTEIN 1"/>
    <property type="match status" value="1"/>
</dbReference>
<comment type="similarity">
    <text evidence="2">Belongs to the ASF1 family.</text>
</comment>
<evidence type="ECO:0000313" key="9">
    <source>
        <dbReference type="Proteomes" id="UP001161247"/>
    </source>
</evidence>
<dbReference type="AlphaFoldDB" id="A0AAV1E5Q9"/>
<evidence type="ECO:0000256" key="4">
    <source>
        <dbReference type="ARBA" id="ARBA00023163"/>
    </source>
</evidence>
<dbReference type="GO" id="GO:0000785">
    <property type="term" value="C:chromatin"/>
    <property type="evidence" value="ECO:0007669"/>
    <property type="project" value="TreeGrafter"/>
</dbReference>
<dbReference type="GO" id="GO:0005634">
    <property type="term" value="C:nucleus"/>
    <property type="evidence" value="ECO:0007669"/>
    <property type="project" value="UniProtKB-SubCell"/>
</dbReference>
<feature type="compositionally biased region" description="Basic and acidic residues" evidence="7">
    <location>
        <begin position="11"/>
        <end position="33"/>
    </location>
</feature>
<sequence>MNNDYDDDQLREEPPKKVLIDRVQRNILTDKPRVTKSPINFRPELEENGDQVPPLDEGTEPEENKEGPRSPASLPDGGEGNSTAAALPDA</sequence>
<evidence type="ECO:0000313" key="8">
    <source>
        <dbReference type="EMBL" id="CAI9114253.1"/>
    </source>
</evidence>
<organism evidence="8 9">
    <name type="scientific">Oldenlandia corymbosa var. corymbosa</name>
    <dbReference type="NCBI Taxonomy" id="529605"/>
    <lineage>
        <taxon>Eukaryota</taxon>
        <taxon>Viridiplantae</taxon>
        <taxon>Streptophyta</taxon>
        <taxon>Embryophyta</taxon>
        <taxon>Tracheophyta</taxon>
        <taxon>Spermatophyta</taxon>
        <taxon>Magnoliopsida</taxon>
        <taxon>eudicotyledons</taxon>
        <taxon>Gunneridae</taxon>
        <taxon>Pentapetalae</taxon>
        <taxon>asterids</taxon>
        <taxon>lamiids</taxon>
        <taxon>Gentianales</taxon>
        <taxon>Rubiaceae</taxon>
        <taxon>Rubioideae</taxon>
        <taxon>Spermacoceae</taxon>
        <taxon>Hedyotis-Oldenlandia complex</taxon>
        <taxon>Oldenlandia</taxon>
    </lineage>
</organism>
<keyword evidence="9" id="KW-1185">Reference proteome</keyword>
<dbReference type="InterPro" id="IPR006818">
    <property type="entry name" value="ASF1-like"/>
</dbReference>
<dbReference type="GO" id="GO:0006335">
    <property type="term" value="P:DNA replication-dependent chromatin assembly"/>
    <property type="evidence" value="ECO:0007669"/>
    <property type="project" value="TreeGrafter"/>
</dbReference>
<evidence type="ECO:0000256" key="2">
    <source>
        <dbReference type="ARBA" id="ARBA00006051"/>
    </source>
</evidence>
<proteinExistence type="inferred from homology"/>
<keyword evidence="6" id="KW-0539">Nucleus</keyword>
<dbReference type="Pfam" id="PF04729">
    <property type="entry name" value="ASF1_hist_chap"/>
    <property type="match status" value="1"/>
</dbReference>
<keyword evidence="3" id="KW-0805">Transcription regulation</keyword>
<dbReference type="PANTHER" id="PTHR12040:SF0">
    <property type="entry name" value="HISTONE CHAPERONE ASF1"/>
    <property type="match status" value="1"/>
</dbReference>
<accession>A0AAV1E5Q9</accession>
<evidence type="ECO:0000256" key="1">
    <source>
        <dbReference type="ARBA" id="ARBA00004123"/>
    </source>
</evidence>
<feature type="region of interest" description="Disordered" evidence="7">
    <location>
        <begin position="1"/>
        <end position="90"/>
    </location>
</feature>
<dbReference type="EMBL" id="OX459124">
    <property type="protein sequence ID" value="CAI9114253.1"/>
    <property type="molecule type" value="Genomic_DNA"/>
</dbReference>
<keyword evidence="4" id="KW-0804">Transcription</keyword>
<gene>
    <name evidence="8" type="ORF">OLC1_LOCUS21064</name>
</gene>
<evidence type="ECO:0000256" key="6">
    <source>
        <dbReference type="ARBA" id="ARBA00023242"/>
    </source>
</evidence>
<dbReference type="GO" id="GO:0042393">
    <property type="term" value="F:histone binding"/>
    <property type="evidence" value="ECO:0007669"/>
    <property type="project" value="TreeGrafter"/>
</dbReference>
<dbReference type="Gene3D" id="2.60.40.1490">
    <property type="entry name" value="Histone chaperone ASF1-like"/>
    <property type="match status" value="1"/>
</dbReference>
<name>A0AAV1E5Q9_OLDCO</name>
<reference evidence="8" key="1">
    <citation type="submission" date="2023-03" db="EMBL/GenBank/DDBJ databases">
        <authorList>
            <person name="Julca I."/>
        </authorList>
    </citation>
    <scope>NUCLEOTIDE SEQUENCE</scope>
</reference>
<dbReference type="Proteomes" id="UP001161247">
    <property type="component" value="Chromosome 7"/>
</dbReference>
<evidence type="ECO:0000256" key="5">
    <source>
        <dbReference type="ARBA" id="ARBA00023186"/>
    </source>
</evidence>
<feature type="compositionally biased region" description="Acidic residues" evidence="7">
    <location>
        <begin position="1"/>
        <end position="10"/>
    </location>
</feature>
<protein>
    <submittedName>
        <fullName evidence="8">OLC1v1014931C1</fullName>
    </submittedName>
</protein>
<comment type="subcellular location">
    <subcellularLocation>
        <location evidence="1">Nucleus</location>
    </subcellularLocation>
</comment>
<evidence type="ECO:0000256" key="7">
    <source>
        <dbReference type="SAM" id="MobiDB-lite"/>
    </source>
</evidence>
<dbReference type="SUPFAM" id="SSF101546">
    <property type="entry name" value="ASF1-like"/>
    <property type="match status" value="1"/>
</dbReference>
<evidence type="ECO:0000256" key="3">
    <source>
        <dbReference type="ARBA" id="ARBA00023015"/>
    </source>
</evidence>